<comment type="caution">
    <text evidence="1">The sequence shown here is derived from an EMBL/GenBank/DDBJ whole genome shotgun (WGS) entry which is preliminary data.</text>
</comment>
<proteinExistence type="predicted"/>
<dbReference type="AlphaFoldDB" id="A0A069QGN5"/>
<reference evidence="1 2" key="1">
    <citation type="submission" date="2013-08" db="EMBL/GenBank/DDBJ databases">
        <authorList>
            <person name="Weinstock G."/>
            <person name="Sodergren E."/>
            <person name="Wylie T."/>
            <person name="Fulton L."/>
            <person name="Fulton R."/>
            <person name="Fronick C."/>
            <person name="O'Laughlin M."/>
            <person name="Godfrey J."/>
            <person name="Miner T."/>
            <person name="Herter B."/>
            <person name="Appelbaum E."/>
            <person name="Cordes M."/>
            <person name="Lek S."/>
            <person name="Wollam A."/>
            <person name="Pepin K.H."/>
            <person name="Palsikar V.B."/>
            <person name="Mitreva M."/>
            <person name="Wilson R.K."/>
        </authorList>
    </citation>
    <scope>NUCLEOTIDE SEQUENCE [LARGE SCALE GENOMIC DNA]</scope>
    <source>
        <strain evidence="1 2">ATCC 15930</strain>
    </source>
</reference>
<dbReference type="Proteomes" id="UP000027442">
    <property type="component" value="Unassembled WGS sequence"/>
</dbReference>
<keyword evidence="2" id="KW-1185">Reference proteome</keyword>
<name>A0A069QGN5_HOYLO</name>
<evidence type="ECO:0000313" key="1">
    <source>
        <dbReference type="EMBL" id="KDR51149.1"/>
    </source>
</evidence>
<accession>A0A069QGN5</accession>
<dbReference type="EMBL" id="JNGW01000120">
    <property type="protein sequence ID" value="KDR51149.1"/>
    <property type="molecule type" value="Genomic_DNA"/>
</dbReference>
<gene>
    <name evidence="1" type="ORF">HMPREF1991_02779</name>
</gene>
<sequence length="46" mass="5429">MISWWALAIFSPFRPFIFSPFSPSSPFHLSSWRGVWGEVLKYIHCL</sequence>
<dbReference type="HOGENOM" id="CLU_3187338_0_0_10"/>
<dbReference type="PATRIC" id="fig|1122985.7.peg.2871"/>
<protein>
    <submittedName>
        <fullName evidence="1">Uncharacterized protein</fullName>
    </submittedName>
</protein>
<organism evidence="1 2">
    <name type="scientific">Hoylesella loescheii DSM 19665 = JCM 12249 = ATCC 15930</name>
    <dbReference type="NCBI Taxonomy" id="1122985"/>
    <lineage>
        <taxon>Bacteria</taxon>
        <taxon>Pseudomonadati</taxon>
        <taxon>Bacteroidota</taxon>
        <taxon>Bacteroidia</taxon>
        <taxon>Bacteroidales</taxon>
        <taxon>Prevotellaceae</taxon>
        <taxon>Hoylesella</taxon>
    </lineage>
</organism>
<evidence type="ECO:0000313" key="2">
    <source>
        <dbReference type="Proteomes" id="UP000027442"/>
    </source>
</evidence>